<gene>
    <name evidence="1" type="ORF">H0235_008013</name>
</gene>
<name>A0A834UAC9_VESPE</name>
<evidence type="ECO:0000313" key="1">
    <source>
        <dbReference type="EMBL" id="KAF7425575.1"/>
    </source>
</evidence>
<keyword evidence="2" id="KW-1185">Reference proteome</keyword>
<comment type="caution">
    <text evidence="1">The sequence shown here is derived from an EMBL/GenBank/DDBJ whole genome shotgun (WGS) entry which is preliminary data.</text>
</comment>
<proteinExistence type="predicted"/>
<organism evidence="1 2">
    <name type="scientific">Vespula pensylvanica</name>
    <name type="common">Western yellow jacket</name>
    <name type="synonym">Wasp</name>
    <dbReference type="NCBI Taxonomy" id="30213"/>
    <lineage>
        <taxon>Eukaryota</taxon>
        <taxon>Metazoa</taxon>
        <taxon>Ecdysozoa</taxon>
        <taxon>Arthropoda</taxon>
        <taxon>Hexapoda</taxon>
        <taxon>Insecta</taxon>
        <taxon>Pterygota</taxon>
        <taxon>Neoptera</taxon>
        <taxon>Endopterygota</taxon>
        <taxon>Hymenoptera</taxon>
        <taxon>Apocrita</taxon>
        <taxon>Aculeata</taxon>
        <taxon>Vespoidea</taxon>
        <taxon>Vespidae</taxon>
        <taxon>Vespinae</taxon>
        <taxon>Vespula</taxon>
    </lineage>
</organism>
<evidence type="ECO:0000313" key="2">
    <source>
        <dbReference type="Proteomes" id="UP000600918"/>
    </source>
</evidence>
<dbReference type="Proteomes" id="UP000600918">
    <property type="component" value="Unassembled WGS sequence"/>
</dbReference>
<protein>
    <submittedName>
        <fullName evidence="1">Uncharacterized protein</fullName>
    </submittedName>
</protein>
<reference evidence="1" key="1">
    <citation type="journal article" date="2020" name="G3 (Bethesda)">
        <title>High-Quality Assemblies for Three Invasive Social Wasps from the &lt;i&gt;Vespula&lt;/i&gt; Genus.</title>
        <authorList>
            <person name="Harrop T.W.R."/>
            <person name="Guhlin J."/>
            <person name="McLaughlin G.M."/>
            <person name="Permina E."/>
            <person name="Stockwell P."/>
            <person name="Gilligan J."/>
            <person name="Le Lec M.F."/>
            <person name="Gruber M.A.M."/>
            <person name="Quinn O."/>
            <person name="Lovegrove M."/>
            <person name="Duncan E.J."/>
            <person name="Remnant E.J."/>
            <person name="Van Eeckhoven J."/>
            <person name="Graham B."/>
            <person name="Knapp R.A."/>
            <person name="Langford K.W."/>
            <person name="Kronenberg Z."/>
            <person name="Press M.O."/>
            <person name="Eacker S.M."/>
            <person name="Wilson-Rankin E.E."/>
            <person name="Purcell J."/>
            <person name="Lester P.J."/>
            <person name="Dearden P.K."/>
        </authorList>
    </citation>
    <scope>NUCLEOTIDE SEQUENCE</scope>
    <source>
        <strain evidence="1">Volc-1</strain>
    </source>
</reference>
<sequence>MEVGKSVNLLARTNCNINLGTVAAARYKATLLPTSAICVKARTTRAFYMPCVARCVFFAGIGTMYFNATDYTGVEHILTSSTICSLWHVACGKQNKLANAIQCLACKTPVKSSSSSTWTKKL</sequence>
<dbReference type="AlphaFoldDB" id="A0A834UAC9"/>
<dbReference type="EMBL" id="JACSDY010000006">
    <property type="protein sequence ID" value="KAF7425575.1"/>
    <property type="molecule type" value="Genomic_DNA"/>
</dbReference>
<accession>A0A834UAC9</accession>